<name>A0AAI8QD28_9BRAD</name>
<reference evidence="2 3" key="1">
    <citation type="journal article" date="2012" name="Microbes Environ.">
        <title>Complete genome sequence of Bradyrhizobium sp. S23321: insights into symbiosis evolution in soil oligotrophs.</title>
        <authorList>
            <person name="Okubo T."/>
            <person name="Tsukui T."/>
            <person name="Maita H."/>
            <person name="Okamoto S."/>
            <person name="Oshima K."/>
            <person name="Fujisawa T."/>
            <person name="Saito A."/>
            <person name="Futamata H."/>
            <person name="Hattori R."/>
            <person name="Shimomura Y."/>
            <person name="Haruta S."/>
            <person name="Morimoto S."/>
            <person name="Wang Y."/>
            <person name="Sakai Y."/>
            <person name="Hattori M."/>
            <person name="Aizawa S."/>
            <person name="Nagashima K.V.P."/>
            <person name="Masuda S."/>
            <person name="Hattori T."/>
            <person name="Yamashita A."/>
            <person name="Bao Z."/>
            <person name="Hayatsu M."/>
            <person name="Kajiya-Kanegae H."/>
            <person name="Yoshinaga I."/>
            <person name="Sakamoto K."/>
            <person name="Toyota K."/>
            <person name="Nakao M."/>
            <person name="Kohara M."/>
            <person name="Anda M."/>
            <person name="Niwa R."/>
            <person name="Jung-Hwan P."/>
            <person name="Sameshima-Saito R."/>
            <person name="Tokuda S."/>
            <person name="Yamamoto S."/>
            <person name="Yamamoto S."/>
            <person name="Yokoyama T."/>
            <person name="Akutsu T."/>
            <person name="Nakamura Y."/>
            <person name="Nakahira-Yanaka Y."/>
            <person name="Takada Hoshino Y."/>
            <person name="Hirakawa H."/>
            <person name="Mitsui H."/>
            <person name="Terasawa K."/>
            <person name="Itakura M."/>
            <person name="Sato S."/>
            <person name="Ikeda-Ohtsubo W."/>
            <person name="Sakakura N."/>
            <person name="Kaminuma E."/>
            <person name="Minamisawa K."/>
        </authorList>
    </citation>
    <scope>NUCLEOTIDE SEQUENCE [LARGE SCALE GENOMIC DNA]</scope>
    <source>
        <strain evidence="2 3">S23321</strain>
    </source>
</reference>
<evidence type="ECO:0000256" key="1">
    <source>
        <dbReference type="SAM" id="MobiDB-lite"/>
    </source>
</evidence>
<dbReference type="RefSeq" id="WP_015686322.1">
    <property type="nucleotide sequence ID" value="NC_017082.1"/>
</dbReference>
<dbReference type="Proteomes" id="UP000007886">
    <property type="component" value="Chromosome"/>
</dbReference>
<dbReference type="EMBL" id="AP012279">
    <property type="protein sequence ID" value="BAL77035.1"/>
    <property type="molecule type" value="Genomic_DNA"/>
</dbReference>
<evidence type="ECO:0000313" key="2">
    <source>
        <dbReference type="EMBL" id="BAL77035.1"/>
    </source>
</evidence>
<organism evidence="2 3">
    <name type="scientific">Bradyrhizobium cosmicum</name>
    <dbReference type="NCBI Taxonomy" id="1404864"/>
    <lineage>
        <taxon>Bacteria</taxon>
        <taxon>Pseudomonadati</taxon>
        <taxon>Pseudomonadota</taxon>
        <taxon>Alphaproteobacteria</taxon>
        <taxon>Hyphomicrobiales</taxon>
        <taxon>Nitrobacteraceae</taxon>
        <taxon>Bradyrhizobium</taxon>
    </lineage>
</organism>
<protein>
    <submittedName>
        <fullName evidence="2">Uncharacterized protein</fullName>
    </submittedName>
</protein>
<dbReference type="AlphaFoldDB" id="A0AAI8QD28"/>
<gene>
    <name evidence="2" type="ORF">S23_38400</name>
</gene>
<feature type="compositionally biased region" description="Polar residues" evidence="1">
    <location>
        <begin position="99"/>
        <end position="109"/>
    </location>
</feature>
<sequence length="109" mass="11320">MNRSIKRPVELAGFSARLARAEKVEGELAVTGARYDAVLDDIDDQRAALKTHVGALEVTRSALDHVINRMTAGSNGGPHDGSESSKDSSGEAGQGVAQVITSETSNGEG</sequence>
<feature type="compositionally biased region" description="Basic and acidic residues" evidence="1">
    <location>
        <begin position="80"/>
        <end position="89"/>
    </location>
</feature>
<dbReference type="KEGG" id="brs:S23_38400"/>
<keyword evidence="3" id="KW-1185">Reference proteome</keyword>
<accession>A0AAI8QD28</accession>
<feature type="region of interest" description="Disordered" evidence="1">
    <location>
        <begin position="67"/>
        <end position="109"/>
    </location>
</feature>
<evidence type="ECO:0000313" key="3">
    <source>
        <dbReference type="Proteomes" id="UP000007886"/>
    </source>
</evidence>
<proteinExistence type="predicted"/>